<dbReference type="EMBL" id="CP003178">
    <property type="protein sequence ID" value="AEW02177.1"/>
    <property type="molecule type" value="Genomic_DNA"/>
</dbReference>
<feature type="chain" id="PRO_5003517944" evidence="1">
    <location>
        <begin position="20"/>
        <end position="166"/>
    </location>
</feature>
<feature type="signal peptide" evidence="1">
    <location>
        <begin position="1"/>
        <end position="19"/>
    </location>
</feature>
<accession>G8TRN0</accession>
<reference evidence="3 4" key="1">
    <citation type="submission" date="2011-12" db="EMBL/GenBank/DDBJ databases">
        <title>The complete genome of Niastella koreensis GR20-10.</title>
        <authorList>
            <consortium name="US DOE Joint Genome Institute (JGI-PGF)"/>
            <person name="Lucas S."/>
            <person name="Han J."/>
            <person name="Lapidus A."/>
            <person name="Bruce D."/>
            <person name="Goodwin L."/>
            <person name="Pitluck S."/>
            <person name="Peters L."/>
            <person name="Kyrpides N."/>
            <person name="Mavromatis K."/>
            <person name="Ivanova N."/>
            <person name="Mikhailova N."/>
            <person name="Davenport K."/>
            <person name="Saunders E."/>
            <person name="Detter J.C."/>
            <person name="Tapia R."/>
            <person name="Han C."/>
            <person name="Land M."/>
            <person name="Hauser L."/>
            <person name="Markowitz V."/>
            <person name="Cheng J.-F."/>
            <person name="Hugenholtz P."/>
            <person name="Woyke T."/>
            <person name="Wu D."/>
            <person name="Tindall B."/>
            <person name="Pomrenke H."/>
            <person name="Brambilla E."/>
            <person name="Klenk H.-P."/>
            <person name="Eisen J.A."/>
        </authorList>
    </citation>
    <scope>NUCLEOTIDE SEQUENCE [LARGE SCALE GENOMIC DNA]</scope>
    <source>
        <strain evidence="4">DSM 17620 / KACC 11465 / NBRC 106392 / GR20-10</strain>
    </source>
</reference>
<dbReference type="KEGG" id="nko:Niako_5947"/>
<dbReference type="RefSeq" id="WP_014222087.1">
    <property type="nucleotide sequence ID" value="NC_016609.1"/>
</dbReference>
<dbReference type="AlphaFoldDB" id="G8TRN0"/>
<evidence type="ECO:0000259" key="2">
    <source>
        <dbReference type="Pfam" id="PF00188"/>
    </source>
</evidence>
<dbReference type="STRING" id="700598.Niako_5947"/>
<dbReference type="PANTHER" id="PTHR31157">
    <property type="entry name" value="SCP DOMAIN-CONTAINING PROTEIN"/>
    <property type="match status" value="1"/>
</dbReference>
<evidence type="ECO:0000313" key="4">
    <source>
        <dbReference type="Proteomes" id="UP000005438"/>
    </source>
</evidence>
<dbReference type="InterPro" id="IPR035940">
    <property type="entry name" value="CAP_sf"/>
</dbReference>
<protein>
    <submittedName>
        <fullName evidence="3">SCP-like extracellular</fullName>
    </submittedName>
</protein>
<dbReference type="InterPro" id="IPR014044">
    <property type="entry name" value="CAP_dom"/>
</dbReference>
<dbReference type="Proteomes" id="UP000005438">
    <property type="component" value="Chromosome"/>
</dbReference>
<organism evidence="3 4">
    <name type="scientific">Niastella koreensis (strain DSM 17620 / KACC 11465 / NBRC 106392 / GR20-10)</name>
    <dbReference type="NCBI Taxonomy" id="700598"/>
    <lineage>
        <taxon>Bacteria</taxon>
        <taxon>Pseudomonadati</taxon>
        <taxon>Bacteroidota</taxon>
        <taxon>Chitinophagia</taxon>
        <taxon>Chitinophagales</taxon>
        <taxon>Chitinophagaceae</taxon>
        <taxon>Niastella</taxon>
    </lineage>
</organism>
<dbReference type="eggNOG" id="COG2340">
    <property type="taxonomic scope" value="Bacteria"/>
</dbReference>
<gene>
    <name evidence="3" type="ordered locus">Niako_5947</name>
</gene>
<dbReference type="Gene3D" id="3.40.33.10">
    <property type="entry name" value="CAP"/>
    <property type="match status" value="1"/>
</dbReference>
<sequence>MKKNVIFLFLVFMSGIVVKAGPAAPAPEKPVPVVSAMPADYAEMANDVLKYVNGYRRKKGLSPLVMNSVMSAEALKHSQNMASHRTSFGHNGFDGRSSRISSALGGISEVGENVSMGSTSAKEVVDNWLRSAVHRENIEGHYRITGIGIAADKRGNLYFTQIFAMN</sequence>
<keyword evidence="1" id="KW-0732">Signal</keyword>
<evidence type="ECO:0000256" key="1">
    <source>
        <dbReference type="SAM" id="SignalP"/>
    </source>
</evidence>
<dbReference type="PANTHER" id="PTHR31157:SF1">
    <property type="entry name" value="SCP DOMAIN-CONTAINING PROTEIN"/>
    <property type="match status" value="1"/>
</dbReference>
<proteinExistence type="predicted"/>
<feature type="domain" description="SCP" evidence="2">
    <location>
        <begin position="49"/>
        <end position="163"/>
    </location>
</feature>
<dbReference type="HOGENOM" id="CLU_048111_4_1_10"/>
<dbReference type="SUPFAM" id="SSF55797">
    <property type="entry name" value="PR-1-like"/>
    <property type="match status" value="1"/>
</dbReference>
<evidence type="ECO:0000313" key="3">
    <source>
        <dbReference type="EMBL" id="AEW02177.1"/>
    </source>
</evidence>
<dbReference type="Pfam" id="PF00188">
    <property type="entry name" value="CAP"/>
    <property type="match status" value="1"/>
</dbReference>
<name>G8TRN0_NIAKG</name>
<dbReference type="CDD" id="cd05379">
    <property type="entry name" value="CAP_bacterial"/>
    <property type="match status" value="1"/>
</dbReference>